<feature type="domain" description="Low molecular weight protein antigen 6 PH" evidence="2">
    <location>
        <begin position="65"/>
        <end position="135"/>
    </location>
</feature>
<accession>A0ABS4Q4Y0</accession>
<evidence type="ECO:0000256" key="1">
    <source>
        <dbReference type="SAM" id="Phobius"/>
    </source>
</evidence>
<organism evidence="3 4">
    <name type="scientific">Amycolatopsis magusensis</name>
    <dbReference type="NCBI Taxonomy" id="882444"/>
    <lineage>
        <taxon>Bacteria</taxon>
        <taxon>Bacillati</taxon>
        <taxon>Actinomycetota</taxon>
        <taxon>Actinomycetes</taxon>
        <taxon>Pseudonocardiales</taxon>
        <taxon>Pseudonocardiaceae</taxon>
        <taxon>Amycolatopsis</taxon>
    </lineage>
</organism>
<evidence type="ECO:0000313" key="3">
    <source>
        <dbReference type="EMBL" id="MBP2186745.1"/>
    </source>
</evidence>
<comment type="caution">
    <text evidence="3">The sequence shown here is derived from an EMBL/GenBank/DDBJ whole genome shotgun (WGS) entry which is preliminary data.</text>
</comment>
<sequence>MAEETPQDNAPSAAPSAPKAIFRVPATGILAVLFLAVCVTPVAFSLPGLQLLYLLPLGIGAWVVRTRTTADADGLTVRTLFGKRVLPWESLKGLSLTEKSKVVAVLGDDTKVALPAVRTRHLPVLSLVSGGRLADPSGQLAEEE</sequence>
<name>A0ABS4Q4Y0_9PSEU</name>
<feature type="transmembrane region" description="Helical" evidence="1">
    <location>
        <begin position="20"/>
        <end position="44"/>
    </location>
</feature>
<reference evidence="3 4" key="1">
    <citation type="submission" date="2021-03" db="EMBL/GenBank/DDBJ databases">
        <title>Sequencing the genomes of 1000 actinobacteria strains.</title>
        <authorList>
            <person name="Klenk H.-P."/>
        </authorList>
    </citation>
    <scope>NUCLEOTIDE SEQUENCE [LARGE SCALE GENOMIC DNA]</scope>
    <source>
        <strain evidence="3 4">DSM 45510</strain>
    </source>
</reference>
<keyword evidence="1" id="KW-1133">Transmembrane helix</keyword>
<keyword evidence="1" id="KW-0812">Transmembrane</keyword>
<dbReference type="Pfam" id="PF10756">
    <property type="entry name" value="bPH_6"/>
    <property type="match status" value="1"/>
</dbReference>
<proteinExistence type="predicted"/>
<dbReference type="InterPro" id="IPR019692">
    <property type="entry name" value="CFP-6_PH"/>
</dbReference>
<keyword evidence="4" id="KW-1185">Reference proteome</keyword>
<protein>
    <recommendedName>
        <fullName evidence="2">Low molecular weight protein antigen 6 PH domain-containing protein</fullName>
    </recommendedName>
</protein>
<evidence type="ECO:0000259" key="2">
    <source>
        <dbReference type="Pfam" id="PF10756"/>
    </source>
</evidence>
<gene>
    <name evidence="3" type="ORF">JOM49_008271</name>
</gene>
<dbReference type="Proteomes" id="UP000741013">
    <property type="component" value="Unassembled WGS sequence"/>
</dbReference>
<dbReference type="RefSeq" id="WP_209670025.1">
    <property type="nucleotide sequence ID" value="NZ_JAGGMS010000001.1"/>
</dbReference>
<keyword evidence="1" id="KW-0472">Membrane</keyword>
<evidence type="ECO:0000313" key="4">
    <source>
        <dbReference type="Proteomes" id="UP000741013"/>
    </source>
</evidence>
<dbReference type="EMBL" id="JAGGMS010000001">
    <property type="protein sequence ID" value="MBP2186745.1"/>
    <property type="molecule type" value="Genomic_DNA"/>
</dbReference>